<dbReference type="Proteomes" id="UP000789920">
    <property type="component" value="Unassembled WGS sequence"/>
</dbReference>
<sequence>MCNLSSLDITTPSSSSASSEEHRKQLNYDRQKYFKDKNKKTASNLSVNISEDLQLLLSAEVPTVETASNLSVNVSEDLQPLLSTEVPIVETPAIDSDSDSAPSEEQ</sequence>
<proteinExistence type="predicted"/>
<gene>
    <name evidence="1" type="ORF">RPERSI_LOCUS199</name>
</gene>
<organism evidence="1 2">
    <name type="scientific">Racocetra persica</name>
    <dbReference type="NCBI Taxonomy" id="160502"/>
    <lineage>
        <taxon>Eukaryota</taxon>
        <taxon>Fungi</taxon>
        <taxon>Fungi incertae sedis</taxon>
        <taxon>Mucoromycota</taxon>
        <taxon>Glomeromycotina</taxon>
        <taxon>Glomeromycetes</taxon>
        <taxon>Diversisporales</taxon>
        <taxon>Gigasporaceae</taxon>
        <taxon>Racocetra</taxon>
    </lineage>
</organism>
<protein>
    <submittedName>
        <fullName evidence="1">31345_t:CDS:1</fullName>
    </submittedName>
</protein>
<accession>A0ACA9KAF8</accession>
<reference evidence="1" key="1">
    <citation type="submission" date="2021-06" db="EMBL/GenBank/DDBJ databases">
        <authorList>
            <person name="Kallberg Y."/>
            <person name="Tangrot J."/>
            <person name="Rosling A."/>
        </authorList>
    </citation>
    <scope>NUCLEOTIDE SEQUENCE</scope>
    <source>
        <strain evidence="1">MA461A</strain>
    </source>
</reference>
<keyword evidence="2" id="KW-1185">Reference proteome</keyword>
<evidence type="ECO:0000313" key="1">
    <source>
        <dbReference type="EMBL" id="CAG8462112.1"/>
    </source>
</evidence>
<evidence type="ECO:0000313" key="2">
    <source>
        <dbReference type="Proteomes" id="UP000789920"/>
    </source>
</evidence>
<dbReference type="EMBL" id="CAJVQC010000148">
    <property type="protein sequence ID" value="CAG8462112.1"/>
    <property type="molecule type" value="Genomic_DNA"/>
</dbReference>
<comment type="caution">
    <text evidence="1">The sequence shown here is derived from an EMBL/GenBank/DDBJ whole genome shotgun (WGS) entry which is preliminary data.</text>
</comment>
<name>A0ACA9KAF8_9GLOM</name>